<name>A0A7X2IJS9_9BURK</name>
<dbReference type="InterPro" id="IPR000073">
    <property type="entry name" value="AB_hydrolase_1"/>
</dbReference>
<sequence length="287" mass="31593">MAAPNATGNISPTELERYSADAPVWVLLRGLVRESRHWGKFPAQLQAALPGSVVITPDMPGNGSRCHETSPLTVAGMVAALRADLRARGIHGQVNVLALSLGGMVAAHWRASYPDEIARCVLINTSMRPFNPFYERLRWRNYRTILRELALGTPASREALILQLTSECHGNDEALQQQWTAWQHECPVTRRNALRQLLAASLYRAPAKNDGCPLLIVNGAGDRLVDPRCSERLAQAWHVALSTHPYGGHDLPLDDGGWVAGQVVVWLDSVARAFMPRKKRAPDKPGQ</sequence>
<evidence type="ECO:0000313" key="2">
    <source>
        <dbReference type="EMBL" id="MRV71331.1"/>
    </source>
</evidence>
<keyword evidence="3" id="KW-1185">Reference proteome</keyword>
<proteinExistence type="predicted"/>
<dbReference type="PANTHER" id="PTHR43194">
    <property type="entry name" value="HYDROLASE ALPHA/BETA FOLD FAMILY"/>
    <property type="match status" value="1"/>
</dbReference>
<accession>A0A7X2IJS9</accession>
<organism evidence="2 3">
    <name type="scientific">Pseudoduganella rivuli</name>
    <dbReference type="NCBI Taxonomy" id="2666085"/>
    <lineage>
        <taxon>Bacteria</taxon>
        <taxon>Pseudomonadati</taxon>
        <taxon>Pseudomonadota</taxon>
        <taxon>Betaproteobacteria</taxon>
        <taxon>Burkholderiales</taxon>
        <taxon>Oxalobacteraceae</taxon>
        <taxon>Telluria group</taxon>
        <taxon>Pseudoduganella</taxon>
    </lineage>
</organism>
<dbReference type="RefSeq" id="WP_154371802.1">
    <property type="nucleotide sequence ID" value="NZ_WKJJ01000003.1"/>
</dbReference>
<dbReference type="PANTHER" id="PTHR43194:SF5">
    <property type="entry name" value="PIMELOYL-[ACYL-CARRIER PROTEIN] METHYL ESTER ESTERASE"/>
    <property type="match status" value="1"/>
</dbReference>
<protein>
    <submittedName>
        <fullName evidence="2">Alpha/beta fold hydrolase</fullName>
    </submittedName>
</protein>
<dbReference type="AlphaFoldDB" id="A0A7X2IJS9"/>
<dbReference type="InterPro" id="IPR050228">
    <property type="entry name" value="Carboxylesterase_BioH"/>
</dbReference>
<dbReference type="Gene3D" id="3.40.50.1820">
    <property type="entry name" value="alpha/beta hydrolase"/>
    <property type="match status" value="1"/>
</dbReference>
<dbReference type="PRINTS" id="PR00111">
    <property type="entry name" value="ABHYDROLASE"/>
</dbReference>
<dbReference type="InterPro" id="IPR029058">
    <property type="entry name" value="AB_hydrolase_fold"/>
</dbReference>
<feature type="domain" description="AB hydrolase-1" evidence="1">
    <location>
        <begin position="26"/>
        <end position="260"/>
    </location>
</feature>
<dbReference type="EMBL" id="WKJJ01000003">
    <property type="protein sequence ID" value="MRV71331.1"/>
    <property type="molecule type" value="Genomic_DNA"/>
</dbReference>
<keyword evidence="2" id="KW-0378">Hydrolase</keyword>
<gene>
    <name evidence="2" type="ORF">GJ700_06305</name>
</gene>
<evidence type="ECO:0000259" key="1">
    <source>
        <dbReference type="Pfam" id="PF12697"/>
    </source>
</evidence>
<dbReference type="Pfam" id="PF12697">
    <property type="entry name" value="Abhydrolase_6"/>
    <property type="match status" value="1"/>
</dbReference>
<dbReference type="GO" id="GO:0016787">
    <property type="term" value="F:hydrolase activity"/>
    <property type="evidence" value="ECO:0007669"/>
    <property type="project" value="UniProtKB-KW"/>
</dbReference>
<comment type="caution">
    <text evidence="2">The sequence shown here is derived from an EMBL/GenBank/DDBJ whole genome shotgun (WGS) entry which is preliminary data.</text>
</comment>
<reference evidence="2 3" key="1">
    <citation type="submission" date="2019-11" db="EMBL/GenBank/DDBJ databases">
        <title>Novel species isolated from a subtropical stream in China.</title>
        <authorList>
            <person name="Lu H."/>
        </authorList>
    </citation>
    <scope>NUCLEOTIDE SEQUENCE [LARGE SCALE GENOMIC DNA]</scope>
    <source>
        <strain evidence="2 3">FT92W</strain>
    </source>
</reference>
<dbReference type="Proteomes" id="UP000446768">
    <property type="component" value="Unassembled WGS sequence"/>
</dbReference>
<dbReference type="SUPFAM" id="SSF53474">
    <property type="entry name" value="alpha/beta-Hydrolases"/>
    <property type="match status" value="1"/>
</dbReference>
<evidence type="ECO:0000313" key="3">
    <source>
        <dbReference type="Proteomes" id="UP000446768"/>
    </source>
</evidence>